<evidence type="ECO:0000313" key="2">
    <source>
        <dbReference type="EMBL" id="KAK3323300.1"/>
    </source>
</evidence>
<evidence type="ECO:0000313" key="3">
    <source>
        <dbReference type="Proteomes" id="UP001286456"/>
    </source>
</evidence>
<sequence length="334" mass="37672">MPPKRSKTAGVKKPTMKAVASKKTTAPTIPAKTITALKSQVVSQASSSHKKNDKKLKELWEAYVDDQKKTGDKIETILTEFRQREQTRSQAWNSNIEAGGTKYHSVNHLTWKRPKLTFVHIFEPDFTGVWDLDAGARYPGPESHAIKTETPHGTAKKIAAVPPADTKESKTTEGKADVDGKDLPPRPEPSIKAGQVKKDKYWVFEHPSREGLFALQCTAPGCPSPVFAKHPFRPELDKINGPTGAQKHFEHCAPDIAESELDIFRRFNRQVFQDRGKDKPVSLSWAKKQNRLIIPRNQEELIEDNVFPILEGEISREDVWDGTELIMDSHYYDL</sequence>
<comment type="caution">
    <text evidence="2">The sequence shown here is derived from an EMBL/GenBank/DDBJ whole genome shotgun (WGS) entry which is preliminary data.</text>
</comment>
<feature type="region of interest" description="Disordered" evidence="1">
    <location>
        <begin position="144"/>
        <end position="192"/>
    </location>
</feature>
<proteinExistence type="predicted"/>
<protein>
    <submittedName>
        <fullName evidence="2">Uncharacterized protein</fullName>
    </submittedName>
</protein>
<organism evidence="2 3">
    <name type="scientific">Cercophora scortea</name>
    <dbReference type="NCBI Taxonomy" id="314031"/>
    <lineage>
        <taxon>Eukaryota</taxon>
        <taxon>Fungi</taxon>
        <taxon>Dikarya</taxon>
        <taxon>Ascomycota</taxon>
        <taxon>Pezizomycotina</taxon>
        <taxon>Sordariomycetes</taxon>
        <taxon>Sordariomycetidae</taxon>
        <taxon>Sordariales</taxon>
        <taxon>Lasiosphaeriaceae</taxon>
        <taxon>Cercophora</taxon>
    </lineage>
</organism>
<gene>
    <name evidence="2" type="ORF">B0T19DRAFT_401635</name>
</gene>
<feature type="compositionally biased region" description="Basic and acidic residues" evidence="1">
    <location>
        <begin position="165"/>
        <end position="185"/>
    </location>
</feature>
<dbReference type="EMBL" id="JAUEPO010000004">
    <property type="protein sequence ID" value="KAK3323300.1"/>
    <property type="molecule type" value="Genomic_DNA"/>
</dbReference>
<reference evidence="2" key="1">
    <citation type="journal article" date="2023" name="Mol. Phylogenet. Evol.">
        <title>Genome-scale phylogeny and comparative genomics of the fungal order Sordariales.</title>
        <authorList>
            <person name="Hensen N."/>
            <person name="Bonometti L."/>
            <person name="Westerberg I."/>
            <person name="Brannstrom I.O."/>
            <person name="Guillou S."/>
            <person name="Cros-Aarteil S."/>
            <person name="Calhoun S."/>
            <person name="Haridas S."/>
            <person name="Kuo A."/>
            <person name="Mondo S."/>
            <person name="Pangilinan J."/>
            <person name="Riley R."/>
            <person name="LaButti K."/>
            <person name="Andreopoulos B."/>
            <person name="Lipzen A."/>
            <person name="Chen C."/>
            <person name="Yan M."/>
            <person name="Daum C."/>
            <person name="Ng V."/>
            <person name="Clum A."/>
            <person name="Steindorff A."/>
            <person name="Ohm R.A."/>
            <person name="Martin F."/>
            <person name="Silar P."/>
            <person name="Natvig D.O."/>
            <person name="Lalanne C."/>
            <person name="Gautier V."/>
            <person name="Ament-Velasquez S.L."/>
            <person name="Kruys A."/>
            <person name="Hutchinson M.I."/>
            <person name="Powell A.J."/>
            <person name="Barry K."/>
            <person name="Miller A.N."/>
            <person name="Grigoriev I.V."/>
            <person name="Debuchy R."/>
            <person name="Gladieux P."/>
            <person name="Hiltunen Thoren M."/>
            <person name="Johannesson H."/>
        </authorList>
    </citation>
    <scope>NUCLEOTIDE SEQUENCE</scope>
    <source>
        <strain evidence="2">SMH4131-1</strain>
    </source>
</reference>
<feature type="region of interest" description="Disordered" evidence="1">
    <location>
        <begin position="1"/>
        <end position="25"/>
    </location>
</feature>
<keyword evidence="3" id="KW-1185">Reference proteome</keyword>
<accession>A0AAE0M8Y6</accession>
<reference evidence="2" key="2">
    <citation type="submission" date="2023-06" db="EMBL/GenBank/DDBJ databases">
        <authorList>
            <consortium name="Lawrence Berkeley National Laboratory"/>
            <person name="Haridas S."/>
            <person name="Hensen N."/>
            <person name="Bonometti L."/>
            <person name="Westerberg I."/>
            <person name="Brannstrom I.O."/>
            <person name="Guillou S."/>
            <person name="Cros-Aarteil S."/>
            <person name="Calhoun S."/>
            <person name="Kuo A."/>
            <person name="Mondo S."/>
            <person name="Pangilinan J."/>
            <person name="Riley R."/>
            <person name="Labutti K."/>
            <person name="Andreopoulos B."/>
            <person name="Lipzen A."/>
            <person name="Chen C."/>
            <person name="Yanf M."/>
            <person name="Daum C."/>
            <person name="Ng V."/>
            <person name="Clum A."/>
            <person name="Steindorff A."/>
            <person name="Ohm R."/>
            <person name="Martin F."/>
            <person name="Silar P."/>
            <person name="Natvig D."/>
            <person name="Lalanne C."/>
            <person name="Gautier V."/>
            <person name="Ament-Velasquez S.L."/>
            <person name="Kruys A."/>
            <person name="Hutchinson M.I."/>
            <person name="Powell A.J."/>
            <person name="Barry K."/>
            <person name="Miller A.N."/>
            <person name="Grigoriev I.V."/>
            <person name="Debuchy R."/>
            <person name="Gladieux P."/>
            <person name="Thoren M.H."/>
            <person name="Johannesson H."/>
        </authorList>
    </citation>
    <scope>NUCLEOTIDE SEQUENCE</scope>
    <source>
        <strain evidence="2">SMH4131-1</strain>
    </source>
</reference>
<evidence type="ECO:0000256" key="1">
    <source>
        <dbReference type="SAM" id="MobiDB-lite"/>
    </source>
</evidence>
<dbReference type="AlphaFoldDB" id="A0AAE0M8Y6"/>
<name>A0AAE0M8Y6_9PEZI</name>
<dbReference type="Proteomes" id="UP001286456">
    <property type="component" value="Unassembled WGS sequence"/>
</dbReference>